<accession>A0A345PF02</accession>
<protein>
    <submittedName>
        <fullName evidence="2">GNAT family N-acetyltransferase</fullName>
    </submittedName>
</protein>
<dbReference type="PROSITE" id="PS51186">
    <property type="entry name" value="GNAT"/>
    <property type="match status" value="1"/>
</dbReference>
<dbReference type="CDD" id="cd04301">
    <property type="entry name" value="NAT_SF"/>
    <property type="match status" value="1"/>
</dbReference>
<evidence type="ECO:0000313" key="2">
    <source>
        <dbReference type="EMBL" id="AXI08582.1"/>
    </source>
</evidence>
<dbReference type="SUPFAM" id="SSF55729">
    <property type="entry name" value="Acyl-CoA N-acyltransferases (Nat)"/>
    <property type="match status" value="1"/>
</dbReference>
<proteinExistence type="predicted"/>
<evidence type="ECO:0000259" key="1">
    <source>
        <dbReference type="PROSITE" id="PS51186"/>
    </source>
</evidence>
<dbReference type="Pfam" id="PF00583">
    <property type="entry name" value="Acetyltransf_1"/>
    <property type="match status" value="1"/>
</dbReference>
<feature type="domain" description="N-acetyltransferase" evidence="1">
    <location>
        <begin position="2"/>
        <end position="169"/>
    </location>
</feature>
<dbReference type="RefSeq" id="WP_114915877.1">
    <property type="nucleotide sequence ID" value="NZ_CP024848.1"/>
</dbReference>
<reference evidence="3" key="1">
    <citation type="submission" date="2017-11" db="EMBL/GenBank/DDBJ databases">
        <authorList>
            <person name="Zhu W."/>
        </authorList>
    </citation>
    <scope>NUCLEOTIDE SEQUENCE [LARGE SCALE GENOMIC DNA]</scope>
    <source>
        <strain evidence="3">160</strain>
    </source>
</reference>
<dbReference type="Gene3D" id="3.40.630.30">
    <property type="match status" value="1"/>
</dbReference>
<name>A0A345PF02_9BACI</name>
<evidence type="ECO:0000313" key="3">
    <source>
        <dbReference type="Proteomes" id="UP000253908"/>
    </source>
</evidence>
<organism evidence="2 3">
    <name type="scientific">Oceanobacillus zhaokaii</name>
    <dbReference type="NCBI Taxonomy" id="2052660"/>
    <lineage>
        <taxon>Bacteria</taxon>
        <taxon>Bacillati</taxon>
        <taxon>Bacillota</taxon>
        <taxon>Bacilli</taxon>
        <taxon>Bacillales</taxon>
        <taxon>Bacillaceae</taxon>
        <taxon>Oceanobacillus</taxon>
    </lineage>
</organism>
<sequence>MVTIQKAGPNHIDGIAWVCTASYWSTYADLLSTEYIERMIKEFYIPERLLKEVTKTSKSWNGWIVAVENGEVIGAGVGGMISENHGELFVLYTDPGRRKEGLGSMILDAVTKELIEYGAKEQWVNVTKGNQKGIPFYEAKGFQFIHEQDEYGIIEGENFKALRYHRFLL</sequence>
<keyword evidence="2" id="KW-0808">Transferase</keyword>
<dbReference type="GO" id="GO:0016747">
    <property type="term" value="F:acyltransferase activity, transferring groups other than amino-acyl groups"/>
    <property type="evidence" value="ECO:0007669"/>
    <property type="project" value="InterPro"/>
</dbReference>
<dbReference type="AlphaFoldDB" id="A0A345PF02"/>
<gene>
    <name evidence="2" type="ORF">CUC15_06470</name>
</gene>
<keyword evidence="3" id="KW-1185">Reference proteome</keyword>
<dbReference type="KEGG" id="ocn:CUC15_06470"/>
<dbReference type="InterPro" id="IPR000182">
    <property type="entry name" value="GNAT_dom"/>
</dbReference>
<dbReference type="InterPro" id="IPR016181">
    <property type="entry name" value="Acyl_CoA_acyltransferase"/>
</dbReference>
<dbReference type="Proteomes" id="UP000253908">
    <property type="component" value="Chromosome"/>
</dbReference>
<dbReference type="EMBL" id="CP024848">
    <property type="protein sequence ID" value="AXI08582.1"/>
    <property type="molecule type" value="Genomic_DNA"/>
</dbReference>
<dbReference type="OrthoDB" id="69535at2"/>